<feature type="region of interest" description="Disordered" evidence="1">
    <location>
        <begin position="368"/>
        <end position="396"/>
    </location>
</feature>
<organism evidence="2 3">
    <name type="scientific">Lasiosphaeris hirsuta</name>
    <dbReference type="NCBI Taxonomy" id="260670"/>
    <lineage>
        <taxon>Eukaryota</taxon>
        <taxon>Fungi</taxon>
        <taxon>Dikarya</taxon>
        <taxon>Ascomycota</taxon>
        <taxon>Pezizomycotina</taxon>
        <taxon>Sordariomycetes</taxon>
        <taxon>Sordariomycetidae</taxon>
        <taxon>Sordariales</taxon>
        <taxon>Lasiosphaeriaceae</taxon>
        <taxon>Lasiosphaeris</taxon>
    </lineage>
</organism>
<evidence type="ECO:0000256" key="1">
    <source>
        <dbReference type="SAM" id="MobiDB-lite"/>
    </source>
</evidence>
<dbReference type="AlphaFoldDB" id="A0AA40DRS3"/>
<dbReference type="EMBL" id="JAUKUA010000005">
    <property type="protein sequence ID" value="KAK0711021.1"/>
    <property type="molecule type" value="Genomic_DNA"/>
</dbReference>
<reference evidence="2" key="1">
    <citation type="submission" date="2023-06" db="EMBL/GenBank/DDBJ databases">
        <title>Genome-scale phylogeny and comparative genomics of the fungal order Sordariales.</title>
        <authorList>
            <consortium name="Lawrence Berkeley National Laboratory"/>
            <person name="Hensen N."/>
            <person name="Bonometti L."/>
            <person name="Westerberg I."/>
            <person name="Brannstrom I.O."/>
            <person name="Guillou S."/>
            <person name="Cros-Aarteil S."/>
            <person name="Calhoun S."/>
            <person name="Haridas S."/>
            <person name="Kuo A."/>
            <person name="Mondo S."/>
            <person name="Pangilinan J."/>
            <person name="Riley R."/>
            <person name="Labutti K."/>
            <person name="Andreopoulos B."/>
            <person name="Lipzen A."/>
            <person name="Chen C."/>
            <person name="Yanf M."/>
            <person name="Daum C."/>
            <person name="Ng V."/>
            <person name="Clum A."/>
            <person name="Steindorff A."/>
            <person name="Ohm R."/>
            <person name="Martin F."/>
            <person name="Silar P."/>
            <person name="Natvig D."/>
            <person name="Lalanne C."/>
            <person name="Gautier V."/>
            <person name="Ament-Velasquez S.L."/>
            <person name="Kruys A."/>
            <person name="Hutchinson M.I."/>
            <person name="Powell A.J."/>
            <person name="Barry K."/>
            <person name="Miller A.N."/>
            <person name="Grigoriev I.V."/>
            <person name="Debuchy R."/>
            <person name="Gladieux P."/>
            <person name="Thoren M.H."/>
            <person name="Johannesson H."/>
        </authorList>
    </citation>
    <scope>NUCLEOTIDE SEQUENCE</scope>
    <source>
        <strain evidence="2">SMH4607-1</strain>
    </source>
</reference>
<feature type="region of interest" description="Disordered" evidence="1">
    <location>
        <begin position="1"/>
        <end position="39"/>
    </location>
</feature>
<proteinExistence type="predicted"/>
<gene>
    <name evidence="2" type="ORF">B0H67DRAFT_493667</name>
</gene>
<name>A0AA40DRS3_9PEZI</name>
<accession>A0AA40DRS3</accession>
<feature type="compositionally biased region" description="Low complexity" evidence="1">
    <location>
        <begin position="370"/>
        <end position="382"/>
    </location>
</feature>
<protein>
    <submittedName>
        <fullName evidence="2">Uncharacterized protein</fullName>
    </submittedName>
</protein>
<evidence type="ECO:0000313" key="2">
    <source>
        <dbReference type="EMBL" id="KAK0711021.1"/>
    </source>
</evidence>
<dbReference type="Proteomes" id="UP001172102">
    <property type="component" value="Unassembled WGS sequence"/>
</dbReference>
<keyword evidence="3" id="KW-1185">Reference proteome</keyword>
<feature type="compositionally biased region" description="Polar residues" evidence="1">
    <location>
        <begin position="1"/>
        <end position="24"/>
    </location>
</feature>
<comment type="caution">
    <text evidence="2">The sequence shown here is derived from an EMBL/GenBank/DDBJ whole genome shotgun (WGS) entry which is preliminary data.</text>
</comment>
<evidence type="ECO:0000313" key="3">
    <source>
        <dbReference type="Proteomes" id="UP001172102"/>
    </source>
</evidence>
<sequence>MTSPPRSFATLSTPESYTTQSSPRNEADETALSSPVDGSFPQLEYRTAAQIPRELKQHCQIHLESELFLPALQILEGLLSDGITLPPDLKSAPIRVAPPSQLALLGTLLIHPAHTSRPPSGAQSLHIAARSLAYLRGVLNIAGPVNANLHAAFKFRGSGGWTGHDRDRAGVYGSACSSRSLSDSGSESDYINYKLAKEQSLWRRAPDFWAVLGWAFRCAAVHPHRWRHWRVWLEFMVEVLEADWDQRLKMDEEQYDFRGRIGSQSREGTSEGSDYRMVRDSLLAEYLDDLRRERKNPLREAMRALMAFTDDDPADKNVYREVFDKESLIGPRNSKRKRAPTVLDLEKNQFGDYMDWGNDGFDDEDEDVEAGLLSSSPTPTTRRAGRPRKTPAKLDAPSLRVSDGITDSVPLRLRIFRLLSAAAKYIPEHFCEVHELYESFSTRIRSLPLPMFRLFVESHTTNLPDFAQVTLLRCITEELLPNSSGANRPCPADVDPDIDFQGGISLDIMEQCFLPFAAARVTAEDNAKLSLVLESMLWFIFANREFECTSTLSRAIEKGIRAREDKIKKRAGGERWYKGGGGSAAAGPDAVAREVLDRSARSLRVFMKVNGC</sequence>